<evidence type="ECO:0000256" key="3">
    <source>
        <dbReference type="ARBA" id="ARBA00023027"/>
    </source>
</evidence>
<dbReference type="PRINTS" id="PR00080">
    <property type="entry name" value="SDRFAMILY"/>
</dbReference>
<organism evidence="6 7">
    <name type="scientific">Caballeronia mineralivorans PML1(12)</name>
    <dbReference type="NCBI Taxonomy" id="908627"/>
    <lineage>
        <taxon>Bacteria</taxon>
        <taxon>Pseudomonadati</taxon>
        <taxon>Pseudomonadota</taxon>
        <taxon>Betaproteobacteria</taxon>
        <taxon>Burkholderiales</taxon>
        <taxon>Burkholderiaceae</taxon>
        <taxon>Caballeronia</taxon>
    </lineage>
</organism>
<keyword evidence="7" id="KW-1185">Reference proteome</keyword>
<evidence type="ECO:0000256" key="2">
    <source>
        <dbReference type="ARBA" id="ARBA00023002"/>
    </source>
</evidence>
<dbReference type="AlphaFoldDB" id="A0A0J1CJI8"/>
<keyword evidence="5" id="KW-0753">Steroid metabolism</keyword>
<dbReference type="FunFam" id="3.40.50.720:FF:000084">
    <property type="entry name" value="Short-chain dehydrogenase reductase"/>
    <property type="match status" value="1"/>
</dbReference>
<comment type="similarity">
    <text evidence="1">Belongs to the short-chain dehydrogenases/reductases (SDR) family.</text>
</comment>
<name>A0A0J1CJI8_9BURK</name>
<keyword evidence="2" id="KW-0560">Oxidoreductase</keyword>
<dbReference type="Proteomes" id="UP000035963">
    <property type="component" value="Unassembled WGS sequence"/>
</dbReference>
<dbReference type="Gene3D" id="3.40.50.720">
    <property type="entry name" value="NAD(P)-binding Rossmann-like Domain"/>
    <property type="match status" value="1"/>
</dbReference>
<dbReference type="RefSeq" id="WP_047897723.1">
    <property type="nucleotide sequence ID" value="NZ_AEJF01000243.1"/>
</dbReference>
<comment type="caution">
    <text evidence="6">The sequence shown here is derived from an EMBL/GenBank/DDBJ whole genome shotgun (WGS) entry which is preliminary data.</text>
</comment>
<keyword evidence="3" id="KW-0520">NAD</keyword>
<evidence type="ECO:0008006" key="8">
    <source>
        <dbReference type="Google" id="ProtNLM"/>
    </source>
</evidence>
<dbReference type="PRINTS" id="PR00081">
    <property type="entry name" value="GDHRDH"/>
</dbReference>
<dbReference type="GO" id="GO:0016491">
    <property type="term" value="F:oxidoreductase activity"/>
    <property type="evidence" value="ECO:0007669"/>
    <property type="project" value="UniProtKB-KW"/>
</dbReference>
<dbReference type="OrthoDB" id="7064009at2"/>
<evidence type="ECO:0000313" key="6">
    <source>
        <dbReference type="EMBL" id="KLU20739.1"/>
    </source>
</evidence>
<protein>
    <recommendedName>
        <fullName evidence="8">Short-chain dehydrogenase</fullName>
    </recommendedName>
</protein>
<dbReference type="PANTHER" id="PTHR43180">
    <property type="entry name" value="3-OXOACYL-(ACYL-CARRIER-PROTEIN) REDUCTASE (AFU_ORTHOLOGUE AFUA_6G11210)"/>
    <property type="match status" value="1"/>
</dbReference>
<dbReference type="Pfam" id="PF13561">
    <property type="entry name" value="adh_short_C2"/>
    <property type="match status" value="1"/>
</dbReference>
<dbReference type="SUPFAM" id="SSF51735">
    <property type="entry name" value="NAD(P)-binding Rossmann-fold domains"/>
    <property type="match status" value="1"/>
</dbReference>
<reference evidence="6 7" key="1">
    <citation type="journal article" date="2015" name="Genome Announc.">
        <title>Draft Genome Sequence of Burkholderia sp. Strain PML1(12), an Ectomycorrhizosphere-Inhabiting Bacterium with Effective Mineral-Weathering Ability.</title>
        <authorList>
            <person name="Uroz S."/>
            <person name="Oger P."/>
        </authorList>
    </citation>
    <scope>NUCLEOTIDE SEQUENCE [LARGE SCALE GENOMIC DNA]</scope>
    <source>
        <strain evidence="7">PML1(12)</strain>
    </source>
</reference>
<dbReference type="PROSITE" id="PS00061">
    <property type="entry name" value="ADH_SHORT"/>
    <property type="match status" value="1"/>
</dbReference>
<evidence type="ECO:0000256" key="1">
    <source>
        <dbReference type="ARBA" id="ARBA00006484"/>
    </source>
</evidence>
<dbReference type="PANTHER" id="PTHR43180:SF28">
    <property type="entry name" value="NAD(P)-BINDING ROSSMANN-FOLD SUPERFAMILY PROTEIN"/>
    <property type="match status" value="1"/>
</dbReference>
<evidence type="ECO:0000256" key="5">
    <source>
        <dbReference type="ARBA" id="ARBA00023221"/>
    </source>
</evidence>
<evidence type="ECO:0000256" key="4">
    <source>
        <dbReference type="ARBA" id="ARBA00023098"/>
    </source>
</evidence>
<keyword evidence="4" id="KW-0443">Lipid metabolism</keyword>
<accession>A0A0J1CJI8</accession>
<dbReference type="InterPro" id="IPR036291">
    <property type="entry name" value="NAD(P)-bd_dom_sf"/>
</dbReference>
<dbReference type="PATRIC" id="fig|908627.4.peg.8895"/>
<dbReference type="GO" id="GO:0008202">
    <property type="term" value="P:steroid metabolic process"/>
    <property type="evidence" value="ECO:0007669"/>
    <property type="project" value="UniProtKB-KW"/>
</dbReference>
<evidence type="ECO:0000313" key="7">
    <source>
        <dbReference type="Proteomes" id="UP000035963"/>
    </source>
</evidence>
<gene>
    <name evidence="6" type="ORF">EOS_39720</name>
</gene>
<proteinExistence type="inferred from homology"/>
<dbReference type="InterPro" id="IPR002347">
    <property type="entry name" value="SDR_fam"/>
</dbReference>
<dbReference type="EMBL" id="AEJF01000243">
    <property type="protein sequence ID" value="KLU20739.1"/>
    <property type="molecule type" value="Genomic_DNA"/>
</dbReference>
<sequence>MQSSVKGKVVLVTGGGRGLGHAIAAMFAEQGAVGVVADLASSTRLAPPPGMTALDCDVSSEASVAACVTATLEQFGRLDVVIANAGLVPGWRTTDSIDFDEWDRVMAVNARGVAITISRTAKVLSVTKGSIVVMASINSFAAHGRQMLYTASKHAVLGIVRAAARDLGPLGVRVNALAPGPIATNALLDRIHHRARTGGTDADTALQELAHANSLGRLATAAEVAHAAMFLASDMASGITGVLLPVDAGLQ</sequence>
<dbReference type="CDD" id="cd05233">
    <property type="entry name" value="SDR_c"/>
    <property type="match status" value="1"/>
</dbReference>
<dbReference type="InterPro" id="IPR020904">
    <property type="entry name" value="Sc_DH/Rdtase_CS"/>
</dbReference>